<feature type="transmembrane region" description="Helical" evidence="12">
    <location>
        <begin position="177"/>
        <end position="197"/>
    </location>
</feature>
<dbReference type="Proteomes" id="UP000182152">
    <property type="component" value="Unassembled WGS sequence"/>
</dbReference>
<dbReference type="GO" id="GO:0004713">
    <property type="term" value="F:protein tyrosine kinase activity"/>
    <property type="evidence" value="ECO:0007669"/>
    <property type="project" value="TreeGrafter"/>
</dbReference>
<dbReference type="InterPro" id="IPR032807">
    <property type="entry name" value="GNVR"/>
</dbReference>
<evidence type="ECO:0000256" key="3">
    <source>
        <dbReference type="ARBA" id="ARBA00006683"/>
    </source>
</evidence>
<dbReference type="PANTHER" id="PTHR32309:SF13">
    <property type="entry name" value="FERRIC ENTEROBACTIN TRANSPORT PROTEIN FEPE"/>
    <property type="match status" value="1"/>
</dbReference>
<dbReference type="InterPro" id="IPR050445">
    <property type="entry name" value="Bact_polysacc_biosynth/exp"/>
</dbReference>
<evidence type="ECO:0000259" key="13">
    <source>
        <dbReference type="Pfam" id="PF02706"/>
    </source>
</evidence>
<dbReference type="GO" id="GO:0000271">
    <property type="term" value="P:polysaccharide biosynthetic process"/>
    <property type="evidence" value="ECO:0007669"/>
    <property type="project" value="UniProtKB-KW"/>
</dbReference>
<evidence type="ECO:0000313" key="15">
    <source>
        <dbReference type="EMBL" id="OJG80845.1"/>
    </source>
</evidence>
<keyword evidence="7" id="KW-0972">Capsule biogenesis/degradation</keyword>
<dbReference type="Pfam" id="PF02706">
    <property type="entry name" value="Wzz"/>
    <property type="match status" value="1"/>
</dbReference>
<keyword evidence="8 12" id="KW-1133">Transmembrane helix</keyword>
<keyword evidence="10" id="KW-0270">Exopolysaccharide synthesis</keyword>
<evidence type="ECO:0000256" key="7">
    <source>
        <dbReference type="ARBA" id="ARBA00022903"/>
    </source>
</evidence>
<evidence type="ECO:0000256" key="10">
    <source>
        <dbReference type="ARBA" id="ARBA00023169"/>
    </source>
</evidence>
<dbReference type="InterPro" id="IPR003856">
    <property type="entry name" value="LPS_length_determ_N"/>
</dbReference>
<keyword evidence="9 12" id="KW-0472">Membrane</keyword>
<comment type="pathway">
    <text evidence="2">Capsule biogenesis; capsule polysaccharide biosynthesis.</text>
</comment>
<dbReference type="OrthoDB" id="2360475at2"/>
<keyword evidence="5" id="KW-1003">Cell membrane</keyword>
<feature type="domain" description="Tyrosine-protein kinase G-rich" evidence="14">
    <location>
        <begin position="144"/>
        <end position="196"/>
    </location>
</feature>
<dbReference type="RefSeq" id="WP_071855583.1">
    <property type="nucleotide sequence ID" value="NZ_JXLB01000012.1"/>
</dbReference>
<protein>
    <recommendedName>
        <fullName evidence="4">Capsular polysaccharide biosynthesis protein CpsC</fullName>
    </recommendedName>
</protein>
<evidence type="ECO:0000256" key="9">
    <source>
        <dbReference type="ARBA" id="ARBA00023136"/>
    </source>
</evidence>
<accession>A0A1L8WIJ6</accession>
<dbReference type="EMBL" id="JXLB01000012">
    <property type="protein sequence ID" value="OJG80845.1"/>
    <property type="molecule type" value="Genomic_DNA"/>
</dbReference>
<evidence type="ECO:0000313" key="16">
    <source>
        <dbReference type="Proteomes" id="UP000182152"/>
    </source>
</evidence>
<dbReference type="STRING" id="150033.RV14_GL000389"/>
<keyword evidence="15" id="KW-0808">Transferase</keyword>
<evidence type="ECO:0000256" key="8">
    <source>
        <dbReference type="ARBA" id="ARBA00022989"/>
    </source>
</evidence>
<comment type="caution">
    <text evidence="15">The sequence shown here is derived from an EMBL/GenBank/DDBJ whole genome shotgun (WGS) entry which is preliminary data.</text>
</comment>
<dbReference type="GO" id="GO:0005886">
    <property type="term" value="C:plasma membrane"/>
    <property type="evidence" value="ECO:0007669"/>
    <property type="project" value="UniProtKB-SubCell"/>
</dbReference>
<evidence type="ECO:0000259" key="14">
    <source>
        <dbReference type="Pfam" id="PF13807"/>
    </source>
</evidence>
<evidence type="ECO:0000256" key="1">
    <source>
        <dbReference type="ARBA" id="ARBA00004651"/>
    </source>
</evidence>
<reference evidence="15 16" key="1">
    <citation type="submission" date="2014-12" db="EMBL/GenBank/DDBJ databases">
        <title>Draft genome sequences of 29 type strains of Enterococci.</title>
        <authorList>
            <person name="Zhong Z."/>
            <person name="Sun Z."/>
            <person name="Liu W."/>
            <person name="Zhang W."/>
            <person name="Zhang H."/>
        </authorList>
    </citation>
    <scope>NUCLEOTIDE SEQUENCE [LARGE SCALE GENOMIC DNA]</scope>
    <source>
        <strain evidence="15 16">DSM 15687</strain>
    </source>
</reference>
<comment type="function">
    <text evidence="11">Required for CpsD phosphorylation. Involved in the regulation of capsular polysaccharide biosynthesis. May be part of a complex that directs the coordinated polymerization and export to the cell surface of the capsular polysaccharide.</text>
</comment>
<feature type="domain" description="Polysaccharide chain length determinant N-terminal" evidence="13">
    <location>
        <begin position="5"/>
        <end position="93"/>
    </location>
</feature>
<evidence type="ECO:0000256" key="2">
    <source>
        <dbReference type="ARBA" id="ARBA00005132"/>
    </source>
</evidence>
<dbReference type="PANTHER" id="PTHR32309">
    <property type="entry name" value="TYROSINE-PROTEIN KINASE"/>
    <property type="match status" value="1"/>
</dbReference>
<proteinExistence type="inferred from homology"/>
<evidence type="ECO:0000256" key="6">
    <source>
        <dbReference type="ARBA" id="ARBA00022692"/>
    </source>
</evidence>
<evidence type="ECO:0000256" key="5">
    <source>
        <dbReference type="ARBA" id="ARBA00022475"/>
    </source>
</evidence>
<keyword evidence="16" id="KW-1185">Reference proteome</keyword>
<sequence length="263" mass="29374">MEELFSLSEVLQLLKKRLLLLSFIVIIGMIFAGAFSHFFIAPKFSSSTELIVQSKNERVNASLQSEVHANVLLINTYKDMILSDIVLNSTKEQLENIYSYQITKSQLANMIQVVQAPDSQMFHIKVTSENMEKSANISNAVANVFKEKVSEVLDVSKVTIVSVAQSNPVPVSPNNQINMVIGMLLGLLVGVGTVLLLEVFDKTVKDESFVSEELGFPILGVISEMNNNEVEKERMANLTTMPTKETQLFQENVLRKTKIKKEC</sequence>
<comment type="subcellular location">
    <subcellularLocation>
        <location evidence="1">Cell membrane</location>
        <topology evidence="1">Multi-pass membrane protein</topology>
    </subcellularLocation>
</comment>
<gene>
    <name evidence="15" type="ORF">RV14_GL000389</name>
</gene>
<comment type="similarity">
    <text evidence="3">Belongs to the CpsC/CapA family.</text>
</comment>
<feature type="transmembrane region" description="Helical" evidence="12">
    <location>
        <begin position="18"/>
        <end position="40"/>
    </location>
</feature>
<dbReference type="Pfam" id="PF13807">
    <property type="entry name" value="GNVR"/>
    <property type="match status" value="1"/>
</dbReference>
<evidence type="ECO:0000256" key="11">
    <source>
        <dbReference type="ARBA" id="ARBA00045736"/>
    </source>
</evidence>
<keyword evidence="6 12" id="KW-0812">Transmembrane</keyword>
<evidence type="ECO:0000256" key="4">
    <source>
        <dbReference type="ARBA" id="ARBA00020739"/>
    </source>
</evidence>
<evidence type="ECO:0000256" key="12">
    <source>
        <dbReference type="SAM" id="Phobius"/>
    </source>
</evidence>
<keyword evidence="15" id="KW-0418">Kinase</keyword>
<dbReference type="AlphaFoldDB" id="A0A1L8WIJ6"/>
<name>A0A1L8WIJ6_9ENTE</name>
<organism evidence="15 16">
    <name type="scientific">Enterococcus ratti</name>
    <dbReference type="NCBI Taxonomy" id="150033"/>
    <lineage>
        <taxon>Bacteria</taxon>
        <taxon>Bacillati</taxon>
        <taxon>Bacillota</taxon>
        <taxon>Bacilli</taxon>
        <taxon>Lactobacillales</taxon>
        <taxon>Enterococcaceae</taxon>
        <taxon>Enterococcus</taxon>
    </lineage>
</organism>